<dbReference type="Pfam" id="PF06605">
    <property type="entry name" value="Prophage_tail"/>
    <property type="match status" value="1"/>
</dbReference>
<reference evidence="2 3" key="1">
    <citation type="submission" date="2019-05" db="EMBL/GenBank/DDBJ databases">
        <authorList>
            <consortium name="Pathogen Informatics"/>
        </authorList>
    </citation>
    <scope>NUCLEOTIDE SEQUENCE [LARGE SCALE GENOMIC DNA]</scope>
    <source>
        <strain evidence="2 3">NCTC5385</strain>
    </source>
</reference>
<dbReference type="EMBL" id="LR594035">
    <property type="protein sequence ID" value="VTS14964.1"/>
    <property type="molecule type" value="Genomic_DNA"/>
</dbReference>
<evidence type="ECO:0000259" key="1">
    <source>
        <dbReference type="Pfam" id="PF06605"/>
    </source>
</evidence>
<name>A0A4U9XNH7_9STRE</name>
<feature type="domain" description="Tail spike" evidence="1">
    <location>
        <begin position="147"/>
        <end position="363"/>
    </location>
</feature>
<protein>
    <submittedName>
        <fullName evidence="2">Prophage Lp1 protein 52, endolysin</fullName>
    </submittedName>
</protein>
<evidence type="ECO:0000313" key="2">
    <source>
        <dbReference type="EMBL" id="VTS14964.1"/>
    </source>
</evidence>
<sequence length="451" mass="51224">MYKVSIFRNGAETIIHNPFTDGNKVLAGQIKLEINKIGQFDFNFLPDNAGYNKIKPFLTMVQVLNVKTGKELFYGRICSESKDMSENGAVAYSYNAKSELDFLNDSRQRTERYNGTKSGLIQKFIDFHNANVEDYKAFYLGNITDFIAGNDYIECDIDASKTTFTDISELILSKFNLEISLRKVDGKRYIDLVNKIGRDSTTAIKLTVNMLKNTQKINPEGVVTRLIPLGKKDNTSNQSLDISSVNNGKIYIDRQDLIDQFGIRMATQTFDDVTSPNQLKTLGQSIMDSQKAISYQYQVEAVNLAYIMPDQFDDFEEGNTYQTINPIMNIDERLRIVSRIIDIVDVTRSRLTIGEKFKSAEEWQLETIRQRTENLVTKENLNTTVENVTNTVNSTIAETNTALNDFKNTLDTSSGSTLLLPSDKQKLDWLLVTKQINLDDILNRIEILEGK</sequence>
<proteinExistence type="predicted"/>
<evidence type="ECO:0000313" key="3">
    <source>
        <dbReference type="Proteomes" id="UP000304914"/>
    </source>
</evidence>
<accession>A0A4U9XNH7</accession>
<dbReference type="NCBIfam" id="TIGR01665">
    <property type="entry name" value="put_anti_recept"/>
    <property type="match status" value="1"/>
</dbReference>
<dbReference type="AlphaFoldDB" id="A0A4U9XNH7"/>
<dbReference type="InterPro" id="IPR010572">
    <property type="entry name" value="Tail_dom"/>
</dbReference>
<dbReference type="RefSeq" id="WP_138068076.1">
    <property type="nucleotide sequence ID" value="NZ_LR594035.1"/>
</dbReference>
<organism evidence="2 3">
    <name type="scientific">Streptococcus pseudoporcinus</name>
    <dbReference type="NCBI Taxonomy" id="361101"/>
    <lineage>
        <taxon>Bacteria</taxon>
        <taxon>Bacillati</taxon>
        <taxon>Bacillota</taxon>
        <taxon>Bacilli</taxon>
        <taxon>Lactobacillales</taxon>
        <taxon>Streptococcaceae</taxon>
        <taxon>Streptococcus</taxon>
    </lineage>
</organism>
<dbReference type="InterPro" id="IPR007119">
    <property type="entry name" value="Phage_tail_spike_N"/>
</dbReference>
<gene>
    <name evidence="2" type="ORF">NCTC5385_00454</name>
</gene>
<dbReference type="Proteomes" id="UP000304914">
    <property type="component" value="Chromosome"/>
</dbReference>